<evidence type="ECO:0000259" key="2">
    <source>
        <dbReference type="Pfam" id="PF25790"/>
    </source>
</evidence>
<organism evidence="3 4">
    <name type="scientific">Marasmius oreades</name>
    <name type="common">fairy-ring Marasmius</name>
    <dbReference type="NCBI Taxonomy" id="181124"/>
    <lineage>
        <taxon>Eukaryota</taxon>
        <taxon>Fungi</taxon>
        <taxon>Dikarya</taxon>
        <taxon>Basidiomycota</taxon>
        <taxon>Agaricomycotina</taxon>
        <taxon>Agaricomycetes</taxon>
        <taxon>Agaricomycetidae</taxon>
        <taxon>Agaricales</taxon>
        <taxon>Marasmiineae</taxon>
        <taxon>Marasmiaceae</taxon>
        <taxon>Marasmius</taxon>
    </lineage>
</organism>
<gene>
    <name evidence="3" type="ORF">E1B28_004618</name>
</gene>
<dbReference type="Pfam" id="PF25790">
    <property type="entry name" value="BCD1"/>
    <property type="match status" value="1"/>
</dbReference>
<evidence type="ECO:0000313" key="4">
    <source>
        <dbReference type="Proteomes" id="UP001049176"/>
    </source>
</evidence>
<dbReference type="GO" id="GO:0005634">
    <property type="term" value="C:nucleus"/>
    <property type="evidence" value="ECO:0007669"/>
    <property type="project" value="TreeGrafter"/>
</dbReference>
<dbReference type="GO" id="GO:0000463">
    <property type="term" value="P:maturation of LSU-rRNA from tricistronic rRNA transcript (SSU-rRNA, 5.8S rRNA, LSU-rRNA)"/>
    <property type="evidence" value="ECO:0007669"/>
    <property type="project" value="TreeGrafter"/>
</dbReference>
<protein>
    <recommendedName>
        <fullName evidence="2">BCD1 alpha/beta domain-containing protein</fullName>
    </recommendedName>
</protein>
<dbReference type="KEGG" id="more:E1B28_004618"/>
<evidence type="ECO:0000256" key="1">
    <source>
        <dbReference type="SAM" id="MobiDB-lite"/>
    </source>
</evidence>
<feature type="compositionally biased region" description="Basic and acidic residues" evidence="1">
    <location>
        <begin position="350"/>
        <end position="359"/>
    </location>
</feature>
<dbReference type="EMBL" id="CM032182">
    <property type="protein sequence ID" value="KAG7097252.1"/>
    <property type="molecule type" value="Genomic_DNA"/>
</dbReference>
<dbReference type="Proteomes" id="UP001049176">
    <property type="component" value="Chromosome 2"/>
</dbReference>
<feature type="region of interest" description="Disordered" evidence="1">
    <location>
        <begin position="303"/>
        <end position="369"/>
    </location>
</feature>
<dbReference type="AlphaFoldDB" id="A0A9P7UZ09"/>
<dbReference type="InterPro" id="IPR051639">
    <property type="entry name" value="BCD1"/>
</dbReference>
<accession>A0A9P7UZ09</accession>
<feature type="region of interest" description="Disordered" evidence="1">
    <location>
        <begin position="36"/>
        <end position="71"/>
    </location>
</feature>
<dbReference type="GO" id="GO:0000492">
    <property type="term" value="P:box C/D snoRNP assembly"/>
    <property type="evidence" value="ECO:0007669"/>
    <property type="project" value="TreeGrafter"/>
</dbReference>
<comment type="caution">
    <text evidence="3">The sequence shown here is derived from an EMBL/GenBank/DDBJ whole genome shotgun (WGS) entry which is preliminary data.</text>
</comment>
<proteinExistence type="predicted"/>
<reference evidence="3" key="1">
    <citation type="journal article" date="2021" name="Genome Biol. Evol.">
        <title>The assembled and annotated genome of the fairy-ring fungus Marasmius oreades.</title>
        <authorList>
            <person name="Hiltunen M."/>
            <person name="Ament-Velasquez S.L."/>
            <person name="Johannesson H."/>
        </authorList>
    </citation>
    <scope>NUCLEOTIDE SEQUENCE</scope>
    <source>
        <strain evidence="3">03SP1</strain>
    </source>
</reference>
<dbReference type="GO" id="GO:0048254">
    <property type="term" value="P:snoRNA localization"/>
    <property type="evidence" value="ECO:0007669"/>
    <property type="project" value="TreeGrafter"/>
</dbReference>
<dbReference type="GeneID" id="66073694"/>
<dbReference type="RefSeq" id="XP_043013722.1">
    <property type="nucleotide sequence ID" value="XM_043149118.1"/>
</dbReference>
<keyword evidence="4" id="KW-1185">Reference proteome</keyword>
<dbReference type="PANTHER" id="PTHR13483">
    <property type="entry name" value="BOX C_D SNORNA PROTEIN 1-RELATED"/>
    <property type="match status" value="1"/>
</dbReference>
<evidence type="ECO:0000313" key="3">
    <source>
        <dbReference type="EMBL" id="KAG7097252.1"/>
    </source>
</evidence>
<name>A0A9P7UZ09_9AGAR</name>
<dbReference type="PANTHER" id="PTHR13483:SF11">
    <property type="entry name" value="ZINC FINGER HIT DOMAIN-CONTAINING PROTEIN 3"/>
    <property type="match status" value="1"/>
</dbReference>
<sequence length="404" mass="44772">MNEYGYGEMMNDYVYLEEVGRRVKDWGGEIIRGGFDQNTSDRKGKGKITATSMRGGRGGRNTGGKGSGKSKREILKLQLETRNIFMELLPLGMEKKKLNQSTWDSRSQSASLTIEIILHPPHNPLASSLEPITLLTHRNNLSTPLIKLIESHVEDHLQKANKASARSATVAVLPDWIHDLFPSHDPFDSEAPTPPVFLMRVSPPTEYPNINMPIPQLSNGKHIRFYRILTPNDSLLTSLQDIPFVEFPTIEVADPDTVSEGAFHGLIIQEDSIHPGGTYQNHCPPKRQKVTVDKKAFAGLLHGYGSSESGSGSDTNYNGEGKEDRKSKDKSALEGLGGYDSSGDGEDGIEQQRRPKEEVMMDDSDEDEDLEVTLDAKASEELVKLAWRVGEGEEEVAWDDSDVE</sequence>
<dbReference type="GO" id="GO:0070761">
    <property type="term" value="C:pre-snoRNP complex"/>
    <property type="evidence" value="ECO:0007669"/>
    <property type="project" value="TreeGrafter"/>
</dbReference>
<dbReference type="OrthoDB" id="272357at2759"/>
<feature type="compositionally biased region" description="Basic and acidic residues" evidence="1">
    <location>
        <begin position="320"/>
        <end position="332"/>
    </location>
</feature>
<feature type="compositionally biased region" description="Acidic residues" evidence="1">
    <location>
        <begin position="360"/>
        <end position="369"/>
    </location>
</feature>
<feature type="compositionally biased region" description="Low complexity" evidence="1">
    <location>
        <begin position="303"/>
        <end position="313"/>
    </location>
</feature>
<dbReference type="InterPro" id="IPR057721">
    <property type="entry name" value="BCD1_alpha/beta"/>
</dbReference>
<feature type="domain" description="BCD1 alpha/beta" evidence="2">
    <location>
        <begin position="73"/>
        <end position="258"/>
    </location>
</feature>
<feature type="compositionally biased region" description="Gly residues" evidence="1">
    <location>
        <begin position="55"/>
        <end position="67"/>
    </location>
</feature>